<dbReference type="EMBL" id="OV696692">
    <property type="protein sequence ID" value="CAH1270456.1"/>
    <property type="molecule type" value="Genomic_DNA"/>
</dbReference>
<dbReference type="Proteomes" id="UP000838412">
    <property type="component" value="Chromosome 7"/>
</dbReference>
<proteinExistence type="predicted"/>
<protein>
    <submittedName>
        <fullName evidence="2">Hypp4342 protein</fullName>
    </submittedName>
</protein>
<evidence type="ECO:0000313" key="3">
    <source>
        <dbReference type="Proteomes" id="UP000838412"/>
    </source>
</evidence>
<sequence>MATSPEQANNLADSASEDEGDFEDCLEEITSSEDMNSSGSNVADSRSARKPQEETKKEDEDPLARCTPPSHNSVMIWSLEEALQHQVEQIGVSACGATAVINVLSALGIPCNPEVVDQAIDTHLREEDAPLPQYLFSRSVAGTVHQDLIKGMSAVTDGRVVGRFFDFHPEREVNLVQWLGHWIEKGAVPIATMNMQQGIPPDEPIPDAWHHQMIFGIGPEGVHMVNPLITEKLELFQHHICSESVLLIRQADVVTRCSGADLNLLERGGDSRWSTRWQDMRVAGACVCVRMCSGADLNLLERGGDSRWSTRWQDMQVAGACSGADLNLLERGGDSRWSTRWQDMRLAEQCMEMMMETLLAYKGDIQPAQMTRTHVRIPAAYRSGITLFMKRDTPEYLEMLESPGLALKQMQIRA</sequence>
<feature type="compositionally biased region" description="Acidic residues" evidence="1">
    <location>
        <begin position="15"/>
        <end position="31"/>
    </location>
</feature>
<reference evidence="2" key="1">
    <citation type="submission" date="2022-01" db="EMBL/GenBank/DDBJ databases">
        <authorList>
            <person name="Braso-Vives M."/>
        </authorList>
    </citation>
    <scope>NUCLEOTIDE SEQUENCE</scope>
</reference>
<accession>A0A8K0EY73</accession>
<name>A0A8K0EY73_BRALA</name>
<dbReference type="OrthoDB" id="10064600at2759"/>
<keyword evidence="3" id="KW-1185">Reference proteome</keyword>
<evidence type="ECO:0000256" key="1">
    <source>
        <dbReference type="SAM" id="MobiDB-lite"/>
    </source>
</evidence>
<dbReference type="AlphaFoldDB" id="A0A8K0EY73"/>
<organism evidence="2 3">
    <name type="scientific">Branchiostoma lanceolatum</name>
    <name type="common">Common lancelet</name>
    <name type="synonym">Amphioxus lanceolatum</name>
    <dbReference type="NCBI Taxonomy" id="7740"/>
    <lineage>
        <taxon>Eukaryota</taxon>
        <taxon>Metazoa</taxon>
        <taxon>Chordata</taxon>
        <taxon>Cephalochordata</taxon>
        <taxon>Leptocardii</taxon>
        <taxon>Amphioxiformes</taxon>
        <taxon>Branchiostomatidae</taxon>
        <taxon>Branchiostoma</taxon>
    </lineage>
</organism>
<feature type="compositionally biased region" description="Polar residues" evidence="1">
    <location>
        <begin position="32"/>
        <end position="44"/>
    </location>
</feature>
<feature type="region of interest" description="Disordered" evidence="1">
    <location>
        <begin position="1"/>
        <end position="69"/>
    </location>
</feature>
<gene>
    <name evidence="2" type="primary">Hypp4342</name>
    <name evidence="2" type="ORF">BLAG_LOCUS22739</name>
</gene>
<feature type="compositionally biased region" description="Basic and acidic residues" evidence="1">
    <location>
        <begin position="46"/>
        <end position="63"/>
    </location>
</feature>
<feature type="compositionally biased region" description="Polar residues" evidence="1">
    <location>
        <begin position="1"/>
        <end position="13"/>
    </location>
</feature>
<evidence type="ECO:0000313" key="2">
    <source>
        <dbReference type="EMBL" id="CAH1270456.1"/>
    </source>
</evidence>